<dbReference type="GeneID" id="301191722"/>
<dbReference type="InterPro" id="IPR036746">
    <property type="entry name" value="TT1725-like_sf"/>
</dbReference>
<evidence type="ECO:0000313" key="1">
    <source>
        <dbReference type="EMBL" id="GAJ38603.1"/>
    </source>
</evidence>
<evidence type="ECO:0008006" key="3">
    <source>
        <dbReference type="Google" id="ProtNLM"/>
    </source>
</evidence>
<keyword evidence="2" id="KW-1185">Reference proteome</keyword>
<proteinExistence type="predicted"/>
<sequence length="92" mass="10677">MIGFVACECVIYNAQSLKEKRAVLQRIITRLKQKYNISVAEIDHQNVWQRTTLGMVAITSSRATTERELQRALALIDSFPELERTVTTFEWF</sequence>
<gene>
    <name evidence="1" type="ORF">GCA01S_005_00350</name>
</gene>
<dbReference type="InterPro" id="IPR007546">
    <property type="entry name" value="DUF503"/>
</dbReference>
<dbReference type="PANTHER" id="PTHR36441:SF1">
    <property type="entry name" value="DUF503 DOMAIN-CONTAINING PROTEIN"/>
    <property type="match status" value="1"/>
</dbReference>
<dbReference type="Proteomes" id="UP000023561">
    <property type="component" value="Unassembled WGS sequence"/>
</dbReference>
<dbReference type="Gene3D" id="3.30.70.1120">
    <property type="entry name" value="TT1725-like"/>
    <property type="match status" value="1"/>
</dbReference>
<protein>
    <recommendedName>
        <fullName evidence="3">YlxP-like protein</fullName>
    </recommendedName>
</protein>
<reference evidence="1 2" key="1">
    <citation type="submission" date="2014-04" db="EMBL/GenBank/DDBJ databases">
        <title>Whole genome shotgun sequence of Geobacillus caldoxylosilyticus NBRC 107762.</title>
        <authorList>
            <person name="Hosoyama A."/>
            <person name="Hosoyama Y."/>
            <person name="Katano-Makiyama Y."/>
            <person name="Tsuchikane K."/>
            <person name="Ohji S."/>
            <person name="Ichikawa N."/>
            <person name="Yamazoe A."/>
            <person name="Fujita N."/>
        </authorList>
    </citation>
    <scope>NUCLEOTIDE SEQUENCE [LARGE SCALE GENOMIC DNA]</scope>
    <source>
        <strain evidence="1 2">NBRC 107762</strain>
    </source>
</reference>
<accession>A0A023DBA9</accession>
<organism evidence="1 2">
    <name type="scientific">Parageobacillus caldoxylosilyticus NBRC 107762</name>
    <dbReference type="NCBI Taxonomy" id="1220594"/>
    <lineage>
        <taxon>Bacteria</taxon>
        <taxon>Bacillati</taxon>
        <taxon>Bacillota</taxon>
        <taxon>Bacilli</taxon>
        <taxon>Bacillales</taxon>
        <taxon>Anoxybacillaceae</taxon>
        <taxon>Saccharococcus</taxon>
    </lineage>
</organism>
<dbReference type="OrthoDB" id="9809023at2"/>
<comment type="caution">
    <text evidence="1">The sequence shown here is derived from an EMBL/GenBank/DDBJ whole genome shotgun (WGS) entry which is preliminary data.</text>
</comment>
<name>A0A023DBA9_9BACL</name>
<evidence type="ECO:0000313" key="2">
    <source>
        <dbReference type="Proteomes" id="UP000023561"/>
    </source>
</evidence>
<dbReference type="PANTHER" id="PTHR36441">
    <property type="entry name" value="HYPOTHETICAL CYTOSOLIC PROTEIN"/>
    <property type="match status" value="1"/>
</dbReference>
<dbReference type="Pfam" id="PF04456">
    <property type="entry name" value="DUF503"/>
    <property type="match status" value="1"/>
</dbReference>
<dbReference type="SUPFAM" id="SSF103007">
    <property type="entry name" value="Hypothetical protein TT1725"/>
    <property type="match status" value="1"/>
</dbReference>
<dbReference type="AlphaFoldDB" id="A0A023DBA9"/>
<dbReference type="RefSeq" id="WP_017437044.1">
    <property type="nucleotide sequence ID" value="NZ_BAWO01000005.1"/>
</dbReference>
<dbReference type="EMBL" id="BAWO01000005">
    <property type="protein sequence ID" value="GAJ38603.1"/>
    <property type="molecule type" value="Genomic_DNA"/>
</dbReference>